<dbReference type="EMBL" id="CWKH01000003">
    <property type="protein sequence ID" value="CRZ18548.1"/>
    <property type="molecule type" value="Genomic_DNA"/>
</dbReference>
<name>A0A0H5RX95_9MYCO</name>
<sequence>MSVGADTAMGDGVNRLAGVVVLVATMMLSGCTHLTDGTATAGFEPPGQSPGSPGSPAYKAQQCEQLHSDRWIELSGTAPDEPRVRIAQPPGWEPVPELATGAVRLVLRNVSLSDGVTNPAVSVATGDATDGNRSPEDLLSDSIQGFEAGGGQNITHVPAEICGFPALMANYTVPPSDGGKTIYVTGVTVMVPLGSKVWNLVALAQSTAPNNETYMADAQVMLAGLRIAMPR</sequence>
<dbReference type="STRING" id="146018.BN2156_05452"/>
<reference evidence="3" key="1">
    <citation type="submission" date="2015-07" db="EMBL/GenBank/DDBJ databases">
        <authorList>
            <person name="Urmite Genomes"/>
        </authorList>
    </citation>
    <scope>NUCLEOTIDE SEQUENCE [LARGE SCALE GENOMIC DNA]</scope>
    <source>
        <strain evidence="3">type strain: ATCC 49404</strain>
    </source>
</reference>
<evidence type="ECO:0000313" key="2">
    <source>
        <dbReference type="EMBL" id="CRZ18548.1"/>
    </source>
</evidence>
<organism evidence="2 3">
    <name type="scientific">Mycolicibacterium neworleansense</name>
    <dbReference type="NCBI Taxonomy" id="146018"/>
    <lineage>
        <taxon>Bacteria</taxon>
        <taxon>Bacillati</taxon>
        <taxon>Actinomycetota</taxon>
        <taxon>Actinomycetes</taxon>
        <taxon>Mycobacteriales</taxon>
        <taxon>Mycobacteriaceae</taxon>
        <taxon>Mycolicibacterium</taxon>
    </lineage>
</organism>
<protein>
    <recommendedName>
        <fullName evidence="4">Lipoprotein LpqN</fullName>
    </recommendedName>
</protein>
<gene>
    <name evidence="2" type="ORF">BN2156_05452</name>
</gene>
<proteinExistence type="predicted"/>
<feature type="region of interest" description="Disordered" evidence="1">
    <location>
        <begin position="39"/>
        <end position="60"/>
    </location>
</feature>
<keyword evidence="3" id="KW-1185">Reference proteome</keyword>
<evidence type="ECO:0008006" key="4">
    <source>
        <dbReference type="Google" id="ProtNLM"/>
    </source>
</evidence>
<feature type="compositionally biased region" description="Low complexity" evidence="1">
    <location>
        <begin position="45"/>
        <end position="56"/>
    </location>
</feature>
<accession>A0A0H5RX95</accession>
<evidence type="ECO:0000256" key="1">
    <source>
        <dbReference type="SAM" id="MobiDB-lite"/>
    </source>
</evidence>
<dbReference type="Proteomes" id="UP000199147">
    <property type="component" value="Unassembled WGS sequence"/>
</dbReference>
<evidence type="ECO:0000313" key="3">
    <source>
        <dbReference type="Proteomes" id="UP000199147"/>
    </source>
</evidence>
<dbReference type="AlphaFoldDB" id="A0A0H5RX95"/>
<dbReference type="Gene3D" id="3.40.1000.10">
    <property type="entry name" value="Mog1/PsbP, alpha/beta/alpha sandwich"/>
    <property type="match status" value="1"/>
</dbReference>